<gene>
    <name evidence="2" type="ORF">SCF082_LOCUS406</name>
</gene>
<comment type="similarity">
    <text evidence="1">Belongs to the sel-1 family.</text>
</comment>
<protein>
    <recommendedName>
        <fullName evidence="4">Sel1 repeat family protein</fullName>
    </recommendedName>
</protein>
<evidence type="ECO:0008006" key="4">
    <source>
        <dbReference type="Google" id="ProtNLM"/>
    </source>
</evidence>
<dbReference type="InterPro" id="IPR050767">
    <property type="entry name" value="Sel1_AlgK"/>
</dbReference>
<comment type="caution">
    <text evidence="2">The sequence shown here is derived from an EMBL/GenBank/DDBJ whole genome shotgun (WGS) entry which is preliminary data.</text>
</comment>
<dbReference type="EMBL" id="CAXAMM010000126">
    <property type="protein sequence ID" value="CAK8986088.1"/>
    <property type="molecule type" value="Genomic_DNA"/>
</dbReference>
<dbReference type="Pfam" id="PF08238">
    <property type="entry name" value="Sel1"/>
    <property type="match status" value="3"/>
</dbReference>
<dbReference type="InterPro" id="IPR011990">
    <property type="entry name" value="TPR-like_helical_dom_sf"/>
</dbReference>
<proteinExistence type="inferred from homology"/>
<dbReference type="SUPFAM" id="SSF81901">
    <property type="entry name" value="HCP-like"/>
    <property type="match status" value="1"/>
</dbReference>
<name>A0ABP0H8G9_9DINO</name>
<dbReference type="PANTHER" id="PTHR11102">
    <property type="entry name" value="SEL-1-LIKE PROTEIN"/>
    <property type="match status" value="1"/>
</dbReference>
<evidence type="ECO:0000313" key="2">
    <source>
        <dbReference type="EMBL" id="CAK8986088.1"/>
    </source>
</evidence>
<dbReference type="Gene3D" id="1.25.40.10">
    <property type="entry name" value="Tetratricopeptide repeat domain"/>
    <property type="match status" value="1"/>
</dbReference>
<keyword evidence="3" id="KW-1185">Reference proteome</keyword>
<dbReference type="InterPro" id="IPR006597">
    <property type="entry name" value="Sel1-like"/>
</dbReference>
<sequence>MTFETRFRHAVQLGLVLVPTSVSSGFVHLMPQPWHSLPSLDAGLERAAQAEYELGVQAWNLRQAEQGLELFLRSAQKGYEVGEYCFRYGMYHEFPPSDMQQAFRWYKRGARMNHKGSTTMLGKLHLAAGQRDQAMHVLQRTAVPNRAFRTEGHGGQRGDSLAQWFLGELFLQSAKLRDAVKWWKLSAENGDIDAMMRLSQIFKDGAVGIPQEPMLSRHWLFAAAAHGHKDALDHVNWAATLRPRAEQKWIDLMEEYGWI</sequence>
<dbReference type="Proteomes" id="UP001642464">
    <property type="component" value="Unassembled WGS sequence"/>
</dbReference>
<evidence type="ECO:0000313" key="3">
    <source>
        <dbReference type="Proteomes" id="UP001642464"/>
    </source>
</evidence>
<evidence type="ECO:0000256" key="1">
    <source>
        <dbReference type="ARBA" id="ARBA00038101"/>
    </source>
</evidence>
<organism evidence="2 3">
    <name type="scientific">Durusdinium trenchii</name>
    <dbReference type="NCBI Taxonomy" id="1381693"/>
    <lineage>
        <taxon>Eukaryota</taxon>
        <taxon>Sar</taxon>
        <taxon>Alveolata</taxon>
        <taxon>Dinophyceae</taxon>
        <taxon>Suessiales</taxon>
        <taxon>Symbiodiniaceae</taxon>
        <taxon>Durusdinium</taxon>
    </lineage>
</organism>
<dbReference type="SMART" id="SM00671">
    <property type="entry name" value="SEL1"/>
    <property type="match status" value="4"/>
</dbReference>
<accession>A0ABP0H8G9</accession>
<dbReference type="PANTHER" id="PTHR11102:SF160">
    <property type="entry name" value="ERAD-ASSOCIATED E3 UBIQUITIN-PROTEIN LIGASE COMPONENT HRD3"/>
    <property type="match status" value="1"/>
</dbReference>
<reference evidence="2 3" key="1">
    <citation type="submission" date="2024-02" db="EMBL/GenBank/DDBJ databases">
        <authorList>
            <person name="Chen Y."/>
            <person name="Shah S."/>
            <person name="Dougan E. K."/>
            <person name="Thang M."/>
            <person name="Chan C."/>
        </authorList>
    </citation>
    <scope>NUCLEOTIDE SEQUENCE [LARGE SCALE GENOMIC DNA]</scope>
</reference>